<name>A0A1M7L716_9FLAO</name>
<evidence type="ECO:0000313" key="7">
    <source>
        <dbReference type="Proteomes" id="UP000184121"/>
    </source>
</evidence>
<keyword evidence="4" id="KW-0106">Calcium</keyword>
<dbReference type="InterPro" id="IPR050738">
    <property type="entry name" value="Sulfatase"/>
</dbReference>
<dbReference type="GO" id="GO:0046872">
    <property type="term" value="F:metal ion binding"/>
    <property type="evidence" value="ECO:0007669"/>
    <property type="project" value="UniProtKB-KW"/>
</dbReference>
<keyword evidence="3" id="KW-0378">Hydrolase</keyword>
<dbReference type="InterPro" id="IPR024607">
    <property type="entry name" value="Sulfatase_CS"/>
</dbReference>
<evidence type="ECO:0000256" key="4">
    <source>
        <dbReference type="ARBA" id="ARBA00022837"/>
    </source>
</evidence>
<dbReference type="Gene3D" id="3.40.720.10">
    <property type="entry name" value="Alkaline Phosphatase, subunit A"/>
    <property type="match status" value="1"/>
</dbReference>
<evidence type="ECO:0000256" key="3">
    <source>
        <dbReference type="ARBA" id="ARBA00022801"/>
    </source>
</evidence>
<dbReference type="STRING" id="29534.SAMN05444366_3977"/>
<dbReference type="CDD" id="cd16145">
    <property type="entry name" value="ARS_like"/>
    <property type="match status" value="1"/>
</dbReference>
<feature type="domain" description="Sulfatase N-terminal" evidence="5">
    <location>
        <begin position="23"/>
        <end position="403"/>
    </location>
</feature>
<dbReference type="PROSITE" id="PS00523">
    <property type="entry name" value="SULFATASE_1"/>
    <property type="match status" value="1"/>
</dbReference>
<dbReference type="RefSeq" id="WP_072975165.1">
    <property type="nucleotide sequence ID" value="NZ_FRBY01000006.1"/>
</dbReference>
<dbReference type="AlphaFoldDB" id="A0A1M7L716"/>
<accession>A0A1M7L716</accession>
<dbReference type="OrthoDB" id="9766107at2"/>
<evidence type="ECO:0000256" key="1">
    <source>
        <dbReference type="ARBA" id="ARBA00008779"/>
    </source>
</evidence>
<dbReference type="InterPro" id="IPR000917">
    <property type="entry name" value="Sulfatase_N"/>
</dbReference>
<proteinExistence type="inferred from homology"/>
<dbReference type="Proteomes" id="UP000184121">
    <property type="component" value="Unassembled WGS sequence"/>
</dbReference>
<dbReference type="InterPro" id="IPR017850">
    <property type="entry name" value="Alkaline_phosphatase_core_sf"/>
</dbReference>
<dbReference type="Gene3D" id="3.30.1120.10">
    <property type="match status" value="1"/>
</dbReference>
<organism evidence="6 7">
    <name type="scientific">Flavobacterium saccharophilum</name>
    <dbReference type="NCBI Taxonomy" id="29534"/>
    <lineage>
        <taxon>Bacteria</taxon>
        <taxon>Pseudomonadati</taxon>
        <taxon>Bacteroidota</taxon>
        <taxon>Flavobacteriia</taxon>
        <taxon>Flavobacteriales</taxon>
        <taxon>Flavobacteriaceae</taxon>
        <taxon>Flavobacterium</taxon>
    </lineage>
</organism>
<gene>
    <name evidence="6" type="ORF">SAMN05444366_3977</name>
</gene>
<sequence>MNIIFKTILTCLITSVLFSQQKPNIIYIYADDLGYGELGCYGQKVIKTPNIDKLASEGIKFTQHYAGAPVCAPSRCMLMTGKNAGHAYIRGNYEFGDFTDENEKGQLPLEAKAFTVAELLKLKGYTTALVGKWGLGYNETEGMPTKQGFDYFYGYFDQKQSHNFYPSHLWESFSDDYLKLNNNNIESGNSLSVKGYTVKDDLGQPYIYVHSKALDPKTATPADFDAFKGKVYAPEKMTEKAIGFIDKNKEKPFFLYLAYTLPHVSLQAPEEWIKKYKGQFDEQPYYGNNGYAPTLYPKSTYAAMVSYLDAQVGIILEKIKALGLDNNTIVMFSSDNGATFKTGGFDPAYFNSMGGLRGTKGDLYEGGIRIPLIAKWPGKIPAGKTSDLISSQIDFFATIADLNGQKKTDTDGISFLPELTGKSKNQKKHEYLYFEFSEKTGQVAVRLGDWKGVKSNMKKNKNAPWEIYNLKTDEKESVDLASQHPELVKKFEEIVKKEHTPAQIKEWEFIN</sequence>
<protein>
    <submittedName>
        <fullName evidence="6">Arylsulfatase A</fullName>
    </submittedName>
</protein>
<evidence type="ECO:0000256" key="2">
    <source>
        <dbReference type="ARBA" id="ARBA00022723"/>
    </source>
</evidence>
<dbReference type="PANTHER" id="PTHR42693:SF53">
    <property type="entry name" value="ENDO-4-O-SULFATASE"/>
    <property type="match status" value="1"/>
</dbReference>
<evidence type="ECO:0000259" key="5">
    <source>
        <dbReference type="Pfam" id="PF00884"/>
    </source>
</evidence>
<dbReference type="EMBL" id="FRBY01000006">
    <property type="protein sequence ID" value="SHM73864.1"/>
    <property type="molecule type" value="Genomic_DNA"/>
</dbReference>
<dbReference type="SUPFAM" id="SSF53649">
    <property type="entry name" value="Alkaline phosphatase-like"/>
    <property type="match status" value="1"/>
</dbReference>
<reference evidence="7" key="1">
    <citation type="submission" date="2016-11" db="EMBL/GenBank/DDBJ databases">
        <authorList>
            <person name="Varghese N."/>
            <person name="Submissions S."/>
        </authorList>
    </citation>
    <scope>NUCLEOTIDE SEQUENCE [LARGE SCALE GENOMIC DNA]</scope>
    <source>
        <strain evidence="7">DSM 1811</strain>
    </source>
</reference>
<keyword evidence="7" id="KW-1185">Reference proteome</keyword>
<comment type="similarity">
    <text evidence="1">Belongs to the sulfatase family.</text>
</comment>
<evidence type="ECO:0000313" key="6">
    <source>
        <dbReference type="EMBL" id="SHM73864.1"/>
    </source>
</evidence>
<dbReference type="GO" id="GO:0004065">
    <property type="term" value="F:arylsulfatase activity"/>
    <property type="evidence" value="ECO:0007669"/>
    <property type="project" value="TreeGrafter"/>
</dbReference>
<keyword evidence="2" id="KW-0479">Metal-binding</keyword>
<dbReference type="PANTHER" id="PTHR42693">
    <property type="entry name" value="ARYLSULFATASE FAMILY MEMBER"/>
    <property type="match status" value="1"/>
</dbReference>
<dbReference type="Pfam" id="PF00884">
    <property type="entry name" value="Sulfatase"/>
    <property type="match status" value="1"/>
</dbReference>